<evidence type="ECO:0000313" key="3">
    <source>
        <dbReference type="Proteomes" id="UP001487740"/>
    </source>
</evidence>
<dbReference type="PANTHER" id="PTHR10704:SF44">
    <property type="entry name" value="LD35051P-RELATED"/>
    <property type="match status" value="1"/>
</dbReference>
<dbReference type="InterPro" id="IPR051135">
    <property type="entry name" value="Gal/GlcNAc/GalNAc_ST"/>
</dbReference>
<dbReference type="SUPFAM" id="SSF52540">
    <property type="entry name" value="P-loop containing nucleoside triphosphate hydrolases"/>
    <property type="match status" value="1"/>
</dbReference>
<dbReference type="GO" id="GO:0001517">
    <property type="term" value="F:N-acetylglucosamine 6-O-sulfotransferase activity"/>
    <property type="evidence" value="ECO:0007669"/>
    <property type="project" value="TreeGrafter"/>
</dbReference>
<dbReference type="GO" id="GO:0006790">
    <property type="term" value="P:sulfur compound metabolic process"/>
    <property type="evidence" value="ECO:0007669"/>
    <property type="project" value="TreeGrafter"/>
</dbReference>
<keyword evidence="3" id="KW-1185">Reference proteome</keyword>
<sequence length="378" mass="42645">MPLASPALRGRLGACSLARAPQRQVTLGLVTFTGVVLVAAHMSASSWMQPHVKETSGPPSTAARQAHVLLWTQQRSGSTFTSRLLCASPRTFCSMEPLSHREGEGSSLLGDILKCRFSQRPVYFRNWMHGPQMNDLRVRELCEKPFDIICETPDVLEAVCRAATANIIKVVAVDLSVGAPLLQELSLTTRVIHLVRDPRALLASRLLVEEGHFLLMLNRTFFSREEKDARVVCERYRQDLDAARRLVRLYPERYTLVRYEDIARQPHTETRRLYSFMGLAYTPLVASVVSKHTLGFYQTEGKEHPFSTSKNSSGIVFAWRSRLSYSEVERVQKECGDVLRAYGYRHFSRRQYEEEAASPLLPLPASWAAFLSADIGDT</sequence>
<proteinExistence type="predicted"/>
<dbReference type="Pfam" id="PF00685">
    <property type="entry name" value="Sulfotransfer_1"/>
    <property type="match status" value="1"/>
</dbReference>
<evidence type="ECO:0000259" key="1">
    <source>
        <dbReference type="Pfam" id="PF00685"/>
    </source>
</evidence>
<evidence type="ECO:0000313" key="2">
    <source>
        <dbReference type="EMBL" id="KAK8393655.1"/>
    </source>
</evidence>
<dbReference type="InterPro" id="IPR000863">
    <property type="entry name" value="Sulfotransferase_dom"/>
</dbReference>
<protein>
    <recommendedName>
        <fullName evidence="1">Sulfotransferase domain-containing protein</fullName>
    </recommendedName>
</protein>
<dbReference type="Gene3D" id="3.40.50.300">
    <property type="entry name" value="P-loop containing nucleotide triphosphate hydrolases"/>
    <property type="match status" value="1"/>
</dbReference>
<reference evidence="2 3" key="1">
    <citation type="submission" date="2023-03" db="EMBL/GenBank/DDBJ databases">
        <title>High-quality genome of Scylla paramamosain provides insights in environmental adaptation.</title>
        <authorList>
            <person name="Zhang L."/>
        </authorList>
    </citation>
    <scope>NUCLEOTIDE SEQUENCE [LARGE SCALE GENOMIC DNA]</scope>
    <source>
        <strain evidence="2">LZ_2023a</strain>
        <tissue evidence="2">Muscle</tissue>
    </source>
</reference>
<accession>A0AAW0U147</accession>
<comment type="caution">
    <text evidence="2">The sequence shown here is derived from an EMBL/GenBank/DDBJ whole genome shotgun (WGS) entry which is preliminary data.</text>
</comment>
<organism evidence="2 3">
    <name type="scientific">Scylla paramamosain</name>
    <name type="common">Mud crab</name>
    <dbReference type="NCBI Taxonomy" id="85552"/>
    <lineage>
        <taxon>Eukaryota</taxon>
        <taxon>Metazoa</taxon>
        <taxon>Ecdysozoa</taxon>
        <taxon>Arthropoda</taxon>
        <taxon>Crustacea</taxon>
        <taxon>Multicrustacea</taxon>
        <taxon>Malacostraca</taxon>
        <taxon>Eumalacostraca</taxon>
        <taxon>Eucarida</taxon>
        <taxon>Decapoda</taxon>
        <taxon>Pleocyemata</taxon>
        <taxon>Brachyura</taxon>
        <taxon>Eubrachyura</taxon>
        <taxon>Portunoidea</taxon>
        <taxon>Portunidae</taxon>
        <taxon>Portuninae</taxon>
        <taxon>Scylla</taxon>
    </lineage>
</organism>
<dbReference type="EMBL" id="JARAKH010000020">
    <property type="protein sequence ID" value="KAK8393655.1"/>
    <property type="molecule type" value="Genomic_DNA"/>
</dbReference>
<dbReference type="Proteomes" id="UP001487740">
    <property type="component" value="Unassembled WGS sequence"/>
</dbReference>
<dbReference type="AlphaFoldDB" id="A0AAW0U147"/>
<dbReference type="GO" id="GO:0006044">
    <property type="term" value="P:N-acetylglucosamine metabolic process"/>
    <property type="evidence" value="ECO:0007669"/>
    <property type="project" value="TreeGrafter"/>
</dbReference>
<gene>
    <name evidence="2" type="ORF">O3P69_006767</name>
</gene>
<name>A0AAW0U147_SCYPA</name>
<dbReference type="InterPro" id="IPR027417">
    <property type="entry name" value="P-loop_NTPase"/>
</dbReference>
<feature type="domain" description="Sulfotransferase" evidence="1">
    <location>
        <begin position="67"/>
        <end position="340"/>
    </location>
</feature>
<dbReference type="PANTHER" id="PTHR10704">
    <property type="entry name" value="CARBOHYDRATE SULFOTRANSFERASE"/>
    <property type="match status" value="1"/>
</dbReference>